<dbReference type="PANTHER" id="PTHR42794">
    <property type="entry name" value="HEMIN IMPORT ATP-BINDING PROTEIN HMUV"/>
    <property type="match status" value="1"/>
</dbReference>
<dbReference type="InterPro" id="IPR027417">
    <property type="entry name" value="P-loop_NTPase"/>
</dbReference>
<comment type="function">
    <text evidence="5">Part of the ABC transporter complex HmuTUV involved in hemin import. Responsible for energy coupling to the transport system.</text>
</comment>
<comment type="caution">
    <text evidence="7">The sequence shown here is derived from an EMBL/GenBank/DDBJ whole genome shotgun (WGS) entry which is preliminary data.</text>
</comment>
<organism evidence="7">
    <name type="scientific">Dissulfuribacter thermophilus</name>
    <dbReference type="NCBI Taxonomy" id="1156395"/>
    <lineage>
        <taxon>Bacteria</taxon>
        <taxon>Pseudomonadati</taxon>
        <taxon>Thermodesulfobacteriota</taxon>
        <taxon>Dissulfuribacteria</taxon>
        <taxon>Dissulfuribacterales</taxon>
        <taxon>Dissulfuribacteraceae</taxon>
        <taxon>Dissulfuribacter</taxon>
    </lineage>
</organism>
<evidence type="ECO:0000256" key="2">
    <source>
        <dbReference type="ARBA" id="ARBA00022741"/>
    </source>
</evidence>
<evidence type="ECO:0000256" key="4">
    <source>
        <dbReference type="ARBA" id="ARBA00022967"/>
    </source>
</evidence>
<evidence type="ECO:0000259" key="6">
    <source>
        <dbReference type="PROSITE" id="PS50893"/>
    </source>
</evidence>
<dbReference type="Proteomes" id="UP000885797">
    <property type="component" value="Unassembled WGS sequence"/>
</dbReference>
<sequence length="406" mass="44410">MTVERGDNILEISSLSIGYDNTAVVSGIDLHFKRGQLVCILGPNGAGKTTLLRVLSRHLKPISGKIVLKGRELSSYTQLELARVMAVVLTERVAPPLFSVYQFVALGRYPYTDFLGRLKPDDDKAVQDALALVGADMLSQRDFQGLSDGERQKVLLARALCQGPEVLILDEPTAHLDLKHRLEVMGILRNLTRERGILVIASLHDVDVAAKVADVVVMVKDGEITEWGPPEEVLKAKKVESLYGLENAVFSSKLGTLELPAKGQGPQVFVVGGNGEGAGVMRLLAKKGFKVSTGVLFKNDLDYFVARALGANILAQEPSGSISRDMLLHAEKLLSHCLFLVDALPVGIKAFKGNQRLVERARELGIEVVSKDMDLLNLEHLIKDAPRVTFKPRLCTAKEARNDFFD</sequence>
<keyword evidence="3 7" id="KW-0067">ATP-binding</keyword>
<dbReference type="SUPFAM" id="SSF52540">
    <property type="entry name" value="P-loop containing nucleoside triphosphate hydrolases"/>
    <property type="match status" value="1"/>
</dbReference>
<dbReference type="GO" id="GO:0005524">
    <property type="term" value="F:ATP binding"/>
    <property type="evidence" value="ECO:0007669"/>
    <property type="project" value="UniProtKB-KW"/>
</dbReference>
<keyword evidence="2" id="KW-0547">Nucleotide-binding</keyword>
<dbReference type="CDD" id="cd03214">
    <property type="entry name" value="ABC_Iron-Siderophores_B12_Hemin"/>
    <property type="match status" value="1"/>
</dbReference>
<dbReference type="PANTHER" id="PTHR42794:SF1">
    <property type="entry name" value="HEMIN IMPORT ATP-BINDING PROTEIN HMUV"/>
    <property type="match status" value="1"/>
</dbReference>
<dbReference type="AlphaFoldDB" id="A0A7V2WT12"/>
<proteinExistence type="predicted"/>
<dbReference type="InterPro" id="IPR003593">
    <property type="entry name" value="AAA+_ATPase"/>
</dbReference>
<protein>
    <submittedName>
        <fullName evidence="7">ABC transporter ATP-binding protein</fullName>
    </submittedName>
</protein>
<dbReference type="Pfam" id="PF00005">
    <property type="entry name" value="ABC_tran"/>
    <property type="match status" value="1"/>
</dbReference>
<evidence type="ECO:0000313" key="7">
    <source>
        <dbReference type="EMBL" id="HFC46618.1"/>
    </source>
</evidence>
<reference evidence="7" key="1">
    <citation type="journal article" date="2020" name="mSystems">
        <title>Genome- and Community-Level Interaction Insights into Carbon Utilization and Element Cycling Functions of Hydrothermarchaeota in Hydrothermal Sediment.</title>
        <authorList>
            <person name="Zhou Z."/>
            <person name="Liu Y."/>
            <person name="Xu W."/>
            <person name="Pan J."/>
            <person name="Luo Z.H."/>
            <person name="Li M."/>
        </authorList>
    </citation>
    <scope>NUCLEOTIDE SEQUENCE [LARGE SCALE GENOMIC DNA]</scope>
    <source>
        <strain evidence="7">HyVt-503</strain>
    </source>
</reference>
<dbReference type="PROSITE" id="PS50893">
    <property type="entry name" value="ABC_TRANSPORTER_2"/>
    <property type="match status" value="1"/>
</dbReference>
<evidence type="ECO:0000256" key="5">
    <source>
        <dbReference type="ARBA" id="ARBA00037066"/>
    </source>
</evidence>
<gene>
    <name evidence="7" type="ORF">ENJ63_01915</name>
</gene>
<evidence type="ECO:0000256" key="3">
    <source>
        <dbReference type="ARBA" id="ARBA00022840"/>
    </source>
</evidence>
<feature type="domain" description="ABC transporter" evidence="6">
    <location>
        <begin position="10"/>
        <end position="246"/>
    </location>
</feature>
<dbReference type="SMART" id="SM00382">
    <property type="entry name" value="AAA"/>
    <property type="match status" value="1"/>
</dbReference>
<dbReference type="InterPro" id="IPR003439">
    <property type="entry name" value="ABC_transporter-like_ATP-bd"/>
</dbReference>
<keyword evidence="1" id="KW-0813">Transport</keyword>
<dbReference type="EMBL" id="DRND01000161">
    <property type="protein sequence ID" value="HFC46618.1"/>
    <property type="molecule type" value="Genomic_DNA"/>
</dbReference>
<dbReference type="GO" id="GO:0016887">
    <property type="term" value="F:ATP hydrolysis activity"/>
    <property type="evidence" value="ECO:0007669"/>
    <property type="project" value="InterPro"/>
</dbReference>
<evidence type="ECO:0000256" key="1">
    <source>
        <dbReference type="ARBA" id="ARBA00022448"/>
    </source>
</evidence>
<name>A0A7V2WT12_9BACT</name>
<dbReference type="FunFam" id="3.40.50.300:FF:000134">
    <property type="entry name" value="Iron-enterobactin ABC transporter ATP-binding protein"/>
    <property type="match status" value="1"/>
</dbReference>
<accession>A0A7V2WT12</accession>
<keyword evidence="4" id="KW-1278">Translocase</keyword>
<dbReference type="Gene3D" id="3.40.50.300">
    <property type="entry name" value="P-loop containing nucleotide triphosphate hydrolases"/>
    <property type="match status" value="1"/>
</dbReference>